<dbReference type="PANTHER" id="PTHR31576:SF2">
    <property type="entry name" value="TATA BOX-BINDING PROTEIN-ASSOCIATED FACTOR RNA POLYMERASE I SUBUNIT B"/>
    <property type="match status" value="1"/>
</dbReference>
<evidence type="ECO:0000313" key="11">
    <source>
        <dbReference type="EMBL" id="VDL81497.1"/>
    </source>
</evidence>
<dbReference type="STRING" id="27835.A0A158R389"/>
<keyword evidence="9" id="KW-0539">Nucleus</keyword>
<gene>
    <name evidence="11" type="ORF">NBR_LOCUS17779</name>
</gene>
<comment type="subcellular location">
    <subcellularLocation>
        <location evidence="1">Nucleus</location>
        <location evidence="1">Nucleolus</location>
    </subcellularLocation>
</comment>
<dbReference type="Proteomes" id="UP000271162">
    <property type="component" value="Unassembled WGS sequence"/>
</dbReference>
<keyword evidence="6" id="KW-0805">Transcription regulation</keyword>
<keyword evidence="12" id="KW-1185">Reference proteome</keyword>
<evidence type="ECO:0000256" key="8">
    <source>
        <dbReference type="ARBA" id="ARBA00023163"/>
    </source>
</evidence>
<evidence type="ECO:0000256" key="7">
    <source>
        <dbReference type="ARBA" id="ARBA00023125"/>
    </source>
</evidence>
<dbReference type="GO" id="GO:0008270">
    <property type="term" value="F:zinc ion binding"/>
    <property type="evidence" value="ECO:0007669"/>
    <property type="project" value="UniProtKB-KW"/>
</dbReference>
<accession>A0A158R389</accession>
<dbReference type="AlphaFoldDB" id="A0A158R389"/>
<name>A0A158R389_NIPBR</name>
<keyword evidence="8" id="KW-0804">Transcription</keyword>
<dbReference type="WBParaSite" id="NBR_0001777801-mRNA-1">
    <property type="protein sequence ID" value="NBR_0001777801-mRNA-1"/>
    <property type="gene ID" value="NBR_0001777801"/>
</dbReference>
<evidence type="ECO:0000256" key="2">
    <source>
        <dbReference type="ARBA" id="ARBA00006899"/>
    </source>
</evidence>
<evidence type="ECO:0000256" key="6">
    <source>
        <dbReference type="ARBA" id="ARBA00023015"/>
    </source>
</evidence>
<keyword evidence="5" id="KW-0862">Zinc</keyword>
<dbReference type="PANTHER" id="PTHR31576">
    <property type="entry name" value="TATA BOX-BINDING PROTEIN-ASSOCIATED FACTOR RNA POLYMERASE I SUBUNIT B"/>
    <property type="match status" value="1"/>
</dbReference>
<reference evidence="13" key="1">
    <citation type="submission" date="2016-04" db="UniProtKB">
        <authorList>
            <consortium name="WormBaseParasite"/>
        </authorList>
    </citation>
    <scope>IDENTIFICATION</scope>
</reference>
<dbReference type="GO" id="GO:0070860">
    <property type="term" value="C:RNA polymerase I core factor complex"/>
    <property type="evidence" value="ECO:0007669"/>
    <property type="project" value="InterPro"/>
</dbReference>
<evidence type="ECO:0000256" key="4">
    <source>
        <dbReference type="ARBA" id="ARBA00022771"/>
    </source>
</evidence>
<evidence type="ECO:0000256" key="3">
    <source>
        <dbReference type="ARBA" id="ARBA00022723"/>
    </source>
</evidence>
<dbReference type="GO" id="GO:0005668">
    <property type="term" value="C:RNA polymerase transcription factor SL1 complex"/>
    <property type="evidence" value="ECO:0007669"/>
    <property type="project" value="TreeGrafter"/>
</dbReference>
<dbReference type="GO" id="GO:0042790">
    <property type="term" value="P:nucleolar large rRNA transcription by RNA polymerase I"/>
    <property type="evidence" value="ECO:0007669"/>
    <property type="project" value="TreeGrafter"/>
</dbReference>
<dbReference type="EMBL" id="UYSL01022970">
    <property type="protein sequence ID" value="VDL81497.1"/>
    <property type="molecule type" value="Genomic_DNA"/>
</dbReference>
<evidence type="ECO:0000256" key="5">
    <source>
        <dbReference type="ARBA" id="ARBA00022833"/>
    </source>
</evidence>
<keyword evidence="3" id="KW-0479">Metal-binding</keyword>
<comment type="similarity">
    <text evidence="2">Belongs to the RRN7/TAF1B family.</text>
</comment>
<evidence type="ECO:0000256" key="9">
    <source>
        <dbReference type="ARBA" id="ARBA00023242"/>
    </source>
</evidence>
<evidence type="ECO:0000313" key="13">
    <source>
        <dbReference type="WBParaSite" id="NBR_0001777801-mRNA-1"/>
    </source>
</evidence>
<organism evidence="13">
    <name type="scientific">Nippostrongylus brasiliensis</name>
    <name type="common">Rat hookworm</name>
    <dbReference type="NCBI Taxonomy" id="27835"/>
    <lineage>
        <taxon>Eukaryota</taxon>
        <taxon>Metazoa</taxon>
        <taxon>Ecdysozoa</taxon>
        <taxon>Nematoda</taxon>
        <taxon>Chromadorea</taxon>
        <taxon>Rhabditida</taxon>
        <taxon>Rhabditina</taxon>
        <taxon>Rhabditomorpha</taxon>
        <taxon>Strongyloidea</taxon>
        <taxon>Heligmosomidae</taxon>
        <taxon>Nippostrongylus</taxon>
    </lineage>
</organism>
<dbReference type="InterPro" id="IPR033599">
    <property type="entry name" value="TAF1B/Rrn7"/>
</dbReference>
<dbReference type="InterPro" id="IPR048538">
    <property type="entry name" value="Rrn7_cyclin_C"/>
</dbReference>
<feature type="domain" description="Rrn7/TAF1B C-terminal cyclin" evidence="10">
    <location>
        <begin position="323"/>
        <end position="420"/>
    </location>
</feature>
<evidence type="ECO:0000256" key="1">
    <source>
        <dbReference type="ARBA" id="ARBA00004604"/>
    </source>
</evidence>
<sequence>MSSCNVCGSSQTKVLDGLMYCDVCGTQIFDFREIEAEDESAVRNIARISKKKIRGDHDKSRADIELDTATLGLTTAHLKKSKRRKGEGLEETLRFSSRVERPKQSCELISDYKSARDHAPVYLRRIGTRLSTFTKMLAKGTHVFAVYQRYLAACGVAYTSGDYTEDLEIMFRALVLNANLASERAREKKERKVRRKKRGKEALEKSTTAWDLLMSETLNENLELHSDEEQENAASIYLSLDVVVALLYVSAVTIGCKWILVSDIVRWVREGRLGISLFQLTALQAGAIENSGKSGQSWWMRMDIPLYEFYRTTLFVWQLCRLPATPARLDFEQIILRLLHHVNLPKSLMVQIALLLEKAPPCVRIDDGIFFSAETKAFAYILLALKLCFGLDDDREFKMSSETQDHGGCFHFMNWFYQLKMRIMFWEGYDPLDILQENRPVEPMVHEKYLERGQLYHFYPAGEPTQDNREGYALSYNTRDAGFTNCIPPAMRIDSSTSIPNPFPEDTSSFQCGVNDDESLYYPLRRQTTALRTFLLRPRTDEEKEEIRNVVDESAVKVFKTDFAKSEIAGIKSLGNNTFPAGNDRRTTWQNYFPCAKEYQRYPRPRFTNGGVLRLKPDDERMRVFNRRMGLTNTTSGLRQLFASRKGATDALESARMAMSYTFKTLLKWFSKIIGESESILYCAFMMLEYQIVDKKRFEEIKQSMVDGRIYPVESTVVDKYGHRTFNKLHVSSGEDVDDAREVELVRFGLPRYWAFQNGKTVRFIKIRVDRGFCRIKRFP</sequence>
<protein>
    <submittedName>
        <fullName evidence="13">TATA box-binding protein-associated factor RNA polymerase I subunit B</fullName>
    </submittedName>
</protein>
<dbReference type="OMA" id="IWQICRL"/>
<evidence type="ECO:0000259" key="10">
    <source>
        <dbReference type="Pfam" id="PF20645"/>
    </source>
</evidence>
<keyword evidence="7" id="KW-0238">DNA-binding</keyword>
<proteinExistence type="inferred from homology"/>
<evidence type="ECO:0000313" key="12">
    <source>
        <dbReference type="Proteomes" id="UP000271162"/>
    </source>
</evidence>
<keyword evidence="4" id="KW-0863">Zinc-finger</keyword>
<dbReference type="GO" id="GO:0001164">
    <property type="term" value="F:RNA polymerase I core promoter sequence-specific DNA binding"/>
    <property type="evidence" value="ECO:0007669"/>
    <property type="project" value="InterPro"/>
</dbReference>
<dbReference type="Pfam" id="PF20645">
    <property type="entry name" value="Rrn7_cyclin_C"/>
    <property type="match status" value="1"/>
</dbReference>
<reference evidence="11 12" key="2">
    <citation type="submission" date="2018-11" db="EMBL/GenBank/DDBJ databases">
        <authorList>
            <consortium name="Pathogen Informatics"/>
        </authorList>
    </citation>
    <scope>NUCLEOTIDE SEQUENCE [LARGE SCALE GENOMIC DNA]</scope>
</reference>